<organism evidence="1 2">
    <name type="scientific">Candidatus Nitrospira nitrificans</name>
    <dbReference type="NCBI Taxonomy" id="1742973"/>
    <lineage>
        <taxon>Bacteria</taxon>
        <taxon>Pseudomonadati</taxon>
        <taxon>Nitrospirota</taxon>
        <taxon>Nitrospiria</taxon>
        <taxon>Nitrospirales</taxon>
        <taxon>Nitrospiraceae</taxon>
        <taxon>Nitrospira</taxon>
    </lineage>
</organism>
<proteinExistence type="predicted"/>
<evidence type="ECO:0000313" key="2">
    <source>
        <dbReference type="Proteomes" id="UP000198736"/>
    </source>
</evidence>
<name>A0A0S4LAJ8_9BACT</name>
<dbReference type="EMBL" id="CZPZ01000010">
    <property type="protein sequence ID" value="CUS34753.1"/>
    <property type="molecule type" value="Genomic_DNA"/>
</dbReference>
<protein>
    <submittedName>
        <fullName evidence="1">Uncharacterized protein</fullName>
    </submittedName>
</protein>
<reference evidence="2" key="1">
    <citation type="submission" date="2015-10" db="EMBL/GenBank/DDBJ databases">
        <authorList>
            <person name="Luecker S."/>
            <person name="Luecker S."/>
        </authorList>
    </citation>
    <scope>NUCLEOTIDE SEQUENCE [LARGE SCALE GENOMIC DNA]</scope>
</reference>
<sequence length="38" mass="4401">MRVLFLLQDPELVALFKLRLLTTPCHFLRLLNLLGGHV</sequence>
<gene>
    <name evidence="1" type="ORF">COMA2_180103</name>
</gene>
<keyword evidence="2" id="KW-1185">Reference proteome</keyword>
<dbReference type="AlphaFoldDB" id="A0A0S4LAJ8"/>
<dbReference type="Proteomes" id="UP000198736">
    <property type="component" value="Unassembled WGS sequence"/>
</dbReference>
<evidence type="ECO:0000313" key="1">
    <source>
        <dbReference type="EMBL" id="CUS34753.1"/>
    </source>
</evidence>
<accession>A0A0S4LAJ8</accession>